<sequence length="144" mass="17260">MTKNCDMKEAFEPNEINWDYNQFKLTNFTKKVLHFGKHSSLNFKDMTDFLSEYSHIDLLVIKSYYFFSKFLLDKPDFKIAIEKMGFGPHEFELAFQFKNWYQKLFRLNKKLQERYESTLRKLKPIKNTNLICAQVRIGDPGHIG</sequence>
<evidence type="ECO:0000313" key="1">
    <source>
        <dbReference type="EMBL" id="RNA40493.1"/>
    </source>
</evidence>
<reference evidence="1 2" key="1">
    <citation type="journal article" date="2018" name="Sci. Rep.">
        <title>Genomic signatures of local adaptation to the degree of environmental predictability in rotifers.</title>
        <authorList>
            <person name="Franch-Gras L."/>
            <person name="Hahn C."/>
            <person name="Garcia-Roger E.M."/>
            <person name="Carmona M.J."/>
            <person name="Serra M."/>
            <person name="Gomez A."/>
        </authorList>
    </citation>
    <scope>NUCLEOTIDE SEQUENCE [LARGE SCALE GENOMIC DNA]</scope>
    <source>
        <strain evidence="1">HYR1</strain>
    </source>
</reference>
<gene>
    <name evidence="1" type="ORF">BpHYR1_036995</name>
</gene>
<accession>A0A3M7SXH2</accession>
<organism evidence="1 2">
    <name type="scientific">Brachionus plicatilis</name>
    <name type="common">Marine rotifer</name>
    <name type="synonym">Brachionus muelleri</name>
    <dbReference type="NCBI Taxonomy" id="10195"/>
    <lineage>
        <taxon>Eukaryota</taxon>
        <taxon>Metazoa</taxon>
        <taxon>Spiralia</taxon>
        <taxon>Gnathifera</taxon>
        <taxon>Rotifera</taxon>
        <taxon>Eurotatoria</taxon>
        <taxon>Monogononta</taxon>
        <taxon>Pseudotrocha</taxon>
        <taxon>Ploima</taxon>
        <taxon>Brachionidae</taxon>
        <taxon>Brachionus</taxon>
    </lineage>
</organism>
<comment type="caution">
    <text evidence="1">The sequence shown here is derived from an EMBL/GenBank/DDBJ whole genome shotgun (WGS) entry which is preliminary data.</text>
</comment>
<evidence type="ECO:0000313" key="2">
    <source>
        <dbReference type="Proteomes" id="UP000276133"/>
    </source>
</evidence>
<dbReference type="Proteomes" id="UP000276133">
    <property type="component" value="Unassembled WGS sequence"/>
</dbReference>
<dbReference type="EMBL" id="REGN01000640">
    <property type="protein sequence ID" value="RNA40493.1"/>
    <property type="molecule type" value="Genomic_DNA"/>
</dbReference>
<keyword evidence="2" id="KW-1185">Reference proteome</keyword>
<protein>
    <submittedName>
        <fullName evidence="1">Uncharacterized protein</fullName>
    </submittedName>
</protein>
<dbReference type="OrthoDB" id="428346at2759"/>
<proteinExistence type="predicted"/>
<name>A0A3M7SXH2_BRAPC</name>
<dbReference type="AlphaFoldDB" id="A0A3M7SXH2"/>